<keyword evidence="4 8" id="KW-0812">Transmembrane</keyword>
<comment type="subcellular location">
    <subcellularLocation>
        <location evidence="1">Membrane</location>
        <topology evidence="1">Multi-pass membrane protein</topology>
    </subcellularLocation>
</comment>
<keyword evidence="3" id="KW-0813">Transport</keyword>
<dbReference type="Proteomes" id="UP001479436">
    <property type="component" value="Unassembled WGS sequence"/>
</dbReference>
<feature type="transmembrane region" description="Helical" evidence="8">
    <location>
        <begin position="192"/>
        <end position="211"/>
    </location>
</feature>
<evidence type="ECO:0000313" key="11">
    <source>
        <dbReference type="Proteomes" id="UP001479436"/>
    </source>
</evidence>
<proteinExistence type="inferred from homology"/>
<evidence type="ECO:0000256" key="1">
    <source>
        <dbReference type="ARBA" id="ARBA00004141"/>
    </source>
</evidence>
<dbReference type="EMBL" id="JASJQH010002498">
    <property type="protein sequence ID" value="KAK9760137.1"/>
    <property type="molecule type" value="Genomic_DNA"/>
</dbReference>
<evidence type="ECO:0000256" key="5">
    <source>
        <dbReference type="ARBA" id="ARBA00022970"/>
    </source>
</evidence>
<feature type="transmembrane region" description="Helical" evidence="8">
    <location>
        <begin position="39"/>
        <end position="61"/>
    </location>
</feature>
<dbReference type="Pfam" id="PF01490">
    <property type="entry name" value="Aa_trans"/>
    <property type="match status" value="1"/>
</dbReference>
<organism evidence="10 11">
    <name type="scientific">Basidiobolus ranarum</name>
    <dbReference type="NCBI Taxonomy" id="34480"/>
    <lineage>
        <taxon>Eukaryota</taxon>
        <taxon>Fungi</taxon>
        <taxon>Fungi incertae sedis</taxon>
        <taxon>Zoopagomycota</taxon>
        <taxon>Entomophthoromycotina</taxon>
        <taxon>Basidiobolomycetes</taxon>
        <taxon>Basidiobolales</taxon>
        <taxon>Basidiobolaceae</taxon>
        <taxon>Basidiobolus</taxon>
    </lineage>
</organism>
<evidence type="ECO:0000313" key="10">
    <source>
        <dbReference type="EMBL" id="KAK9760137.1"/>
    </source>
</evidence>
<keyword evidence="7 8" id="KW-0472">Membrane</keyword>
<keyword evidence="6 8" id="KW-1133">Transmembrane helix</keyword>
<feature type="domain" description="Amino acid transporter transmembrane" evidence="9">
    <location>
        <begin position="3"/>
        <end position="208"/>
    </location>
</feature>
<evidence type="ECO:0000256" key="2">
    <source>
        <dbReference type="ARBA" id="ARBA00008066"/>
    </source>
</evidence>
<dbReference type="InterPro" id="IPR013057">
    <property type="entry name" value="AA_transpt_TM"/>
</dbReference>
<feature type="transmembrane region" description="Helical" evidence="8">
    <location>
        <begin position="157"/>
        <end position="180"/>
    </location>
</feature>
<evidence type="ECO:0000259" key="9">
    <source>
        <dbReference type="Pfam" id="PF01490"/>
    </source>
</evidence>
<sequence>MPWAIPISFGLLMAGFAGHAVFASIYRDMKCPEKFPAVLKYSYSITTIIYIVMAGGGYLMFGNSVQHEIILNLVENPNYNQVLTRLVVWTVVLNPISKFGLTLNPANLILEVFFSNAPFNLNIRGSKYRRIIFRTGLCFFVCLVAIVIPGFHRVMALLGSFSCFTISAIFPIICHIKLFGNRLSPGQKTLDWFLVILCSILAITGTIWSFLPEEILHI</sequence>
<gene>
    <name evidence="10" type="ORF">K7432_016146</name>
</gene>
<comment type="caution">
    <text evidence="10">The sequence shown here is derived from an EMBL/GenBank/DDBJ whole genome shotgun (WGS) entry which is preliminary data.</text>
</comment>
<dbReference type="PANTHER" id="PTHR22950:SF692">
    <property type="entry name" value="TRANSMEMBRANE AMINO ACID TRANSPORTER FAMILY PROTEIN"/>
    <property type="match status" value="1"/>
</dbReference>
<evidence type="ECO:0000256" key="8">
    <source>
        <dbReference type="SAM" id="Phobius"/>
    </source>
</evidence>
<evidence type="ECO:0000256" key="6">
    <source>
        <dbReference type="ARBA" id="ARBA00022989"/>
    </source>
</evidence>
<reference evidence="10 11" key="1">
    <citation type="submission" date="2023-04" db="EMBL/GenBank/DDBJ databases">
        <title>Genome of Basidiobolus ranarum AG-B5.</title>
        <authorList>
            <person name="Stajich J.E."/>
            <person name="Carter-House D."/>
            <person name="Gryganskyi A."/>
        </authorList>
    </citation>
    <scope>NUCLEOTIDE SEQUENCE [LARGE SCALE GENOMIC DNA]</scope>
    <source>
        <strain evidence="10 11">AG-B5</strain>
    </source>
</reference>
<name>A0ABR2WF49_9FUNG</name>
<comment type="similarity">
    <text evidence="2">Belongs to the amino acid/polyamine transporter 2 family.</text>
</comment>
<feature type="transmembrane region" description="Helical" evidence="8">
    <location>
        <begin position="131"/>
        <end position="151"/>
    </location>
</feature>
<keyword evidence="11" id="KW-1185">Reference proteome</keyword>
<evidence type="ECO:0000256" key="7">
    <source>
        <dbReference type="ARBA" id="ARBA00023136"/>
    </source>
</evidence>
<evidence type="ECO:0000256" key="3">
    <source>
        <dbReference type="ARBA" id="ARBA00022448"/>
    </source>
</evidence>
<accession>A0ABR2WF49</accession>
<evidence type="ECO:0000256" key="4">
    <source>
        <dbReference type="ARBA" id="ARBA00022692"/>
    </source>
</evidence>
<keyword evidence="5" id="KW-0029">Amino-acid transport</keyword>
<protein>
    <recommendedName>
        <fullName evidence="9">Amino acid transporter transmembrane domain-containing protein</fullName>
    </recommendedName>
</protein>
<dbReference type="PANTHER" id="PTHR22950">
    <property type="entry name" value="AMINO ACID TRANSPORTER"/>
    <property type="match status" value="1"/>
</dbReference>